<reference evidence="3" key="2">
    <citation type="submission" date="2016-02" db="EMBL/GenBank/DDBJ databases">
        <title>Genome sequencing of Aspergillus luchuensis NBRC 4314.</title>
        <authorList>
            <person name="Yamada O."/>
        </authorList>
    </citation>
    <scope>NUCLEOTIDE SEQUENCE [LARGE SCALE GENOMIC DNA]</scope>
    <source>
        <strain evidence="3">RIB 2604</strain>
    </source>
</reference>
<dbReference type="EMBL" id="BCWF01000024">
    <property type="protein sequence ID" value="GAT27998.1"/>
    <property type="molecule type" value="Genomic_DNA"/>
</dbReference>
<proteinExistence type="predicted"/>
<keyword evidence="1" id="KW-0732">Signal</keyword>
<dbReference type="AlphaFoldDB" id="A0A146FQW6"/>
<organism evidence="2 3">
    <name type="scientific">Aspergillus kawachii</name>
    <name type="common">White koji mold</name>
    <name type="synonym">Aspergillus awamori var. kawachi</name>
    <dbReference type="NCBI Taxonomy" id="1069201"/>
    <lineage>
        <taxon>Eukaryota</taxon>
        <taxon>Fungi</taxon>
        <taxon>Dikarya</taxon>
        <taxon>Ascomycota</taxon>
        <taxon>Pezizomycotina</taxon>
        <taxon>Eurotiomycetes</taxon>
        <taxon>Eurotiomycetidae</taxon>
        <taxon>Eurotiales</taxon>
        <taxon>Aspergillaceae</taxon>
        <taxon>Aspergillus</taxon>
        <taxon>Aspergillus subgen. Circumdati</taxon>
    </lineage>
</organism>
<feature type="signal peptide" evidence="1">
    <location>
        <begin position="1"/>
        <end position="16"/>
    </location>
</feature>
<comment type="caution">
    <text evidence="2">The sequence shown here is derived from an EMBL/GenBank/DDBJ whole genome shotgun (WGS) entry which is preliminary data.</text>
</comment>
<sequence>MRSIIWLSALIGLAIAAPGASIPEENDKREWLDGYGGGGGDGYGGGGSDGYGLGKREWLDGYGRGGGDGYGGGGGDGYGLVSGNPAHEKKRVLTSYQAKREWLDGYGRGGGGDGYGRGGDGYGRGGGYWKGRSRIKLWNYGLEDEY</sequence>
<gene>
    <name evidence="2" type="ORF">RIB2604_02500730</name>
</gene>
<evidence type="ECO:0000313" key="3">
    <source>
        <dbReference type="Proteomes" id="UP000075230"/>
    </source>
</evidence>
<reference evidence="2 3" key="1">
    <citation type="journal article" date="2016" name="DNA Res.">
        <title>Genome sequence of Aspergillus luchuensis NBRC 4314.</title>
        <authorList>
            <person name="Yamada O."/>
            <person name="Machida M."/>
            <person name="Hosoyama A."/>
            <person name="Goto M."/>
            <person name="Takahashi T."/>
            <person name="Futagami T."/>
            <person name="Yamagata Y."/>
            <person name="Takeuchi M."/>
            <person name="Kobayashi T."/>
            <person name="Koike H."/>
            <person name="Abe K."/>
            <person name="Asai K."/>
            <person name="Arita M."/>
            <person name="Fujita N."/>
            <person name="Fukuda K."/>
            <person name="Higa K."/>
            <person name="Horikawa H."/>
            <person name="Ishikawa T."/>
            <person name="Jinno K."/>
            <person name="Kato Y."/>
            <person name="Kirimura K."/>
            <person name="Mizutani O."/>
            <person name="Nakasone K."/>
            <person name="Sano M."/>
            <person name="Shiraishi Y."/>
            <person name="Tsukahara M."/>
            <person name="Gomi K."/>
        </authorList>
    </citation>
    <scope>NUCLEOTIDE SEQUENCE [LARGE SCALE GENOMIC DNA]</scope>
    <source>
        <strain evidence="2 3">RIB 2604</strain>
    </source>
</reference>
<dbReference type="Proteomes" id="UP000075230">
    <property type="component" value="Unassembled WGS sequence"/>
</dbReference>
<feature type="chain" id="PRO_5007524108" evidence="1">
    <location>
        <begin position="17"/>
        <end position="146"/>
    </location>
</feature>
<evidence type="ECO:0000256" key="1">
    <source>
        <dbReference type="SAM" id="SignalP"/>
    </source>
</evidence>
<evidence type="ECO:0000313" key="2">
    <source>
        <dbReference type="EMBL" id="GAT27998.1"/>
    </source>
</evidence>
<name>A0A146FQW6_ASPKA</name>
<accession>A0A146FQW6</accession>
<protein>
    <submittedName>
        <fullName evidence="2">Uncharacterized protein</fullName>
    </submittedName>
</protein>